<dbReference type="SMART" id="SM00028">
    <property type="entry name" value="TPR"/>
    <property type="match status" value="18"/>
</dbReference>
<dbReference type="PANTHER" id="PTHR45586">
    <property type="entry name" value="TPR REPEAT-CONTAINING PROTEIN PA4667"/>
    <property type="match status" value="1"/>
</dbReference>
<evidence type="ECO:0000313" key="4">
    <source>
        <dbReference type="EMBL" id="WWX21979.1"/>
    </source>
</evidence>
<feature type="repeat" description="TPR" evidence="3">
    <location>
        <begin position="465"/>
        <end position="498"/>
    </location>
</feature>
<dbReference type="Gene3D" id="1.25.40.10">
    <property type="entry name" value="Tetratricopeptide repeat domain"/>
    <property type="match status" value="5"/>
</dbReference>
<dbReference type="SMART" id="SM00386">
    <property type="entry name" value="HAT"/>
    <property type="match status" value="5"/>
</dbReference>
<feature type="repeat" description="TPR" evidence="3">
    <location>
        <begin position="802"/>
        <end position="835"/>
    </location>
</feature>
<dbReference type="Pfam" id="PF14559">
    <property type="entry name" value="TPR_19"/>
    <property type="match status" value="5"/>
</dbReference>
<evidence type="ECO:0000256" key="2">
    <source>
        <dbReference type="ARBA" id="ARBA00022803"/>
    </source>
</evidence>
<sequence>MKLRNFIYLILVLIVLAGCGKSDVTSMLNEGEQYRTDGNYSGAIVIYKTILDEHPNELKARLGLAKSYLATGKLDQARKNFEKYQLQNPYDKELNYDLARLERFSKNRPKALEYISAYCSDHADSVDGALLYGQLLLEDGKDKQAEEWFRKALQMAPDRYEGRIGMATVYRSRGQMDAADKAIAEILAKDPTNRSALYFKASRELEQKDKKAYRQTFTAISDAYPHDLYAKYIKAQALLEEKKFDKADQLAQELKAMAPKMPYSDKIIGLSMYLQQNYREAINAYHRALSIRPDVDSEFFLGLSYYAVGDLETAISHLRLAVDRAEDYVQAREMISVILLQQNRLDESIAEARKILEKDADNTAARMTLADALTMKGETEQAIEQYEAVAEKRPDDSTTFLKMGALNYSMGNVKQAESDLTRAVTASPDSIRPMVILSAFYVKNGEKDMARSTLEGGLNGSKNDSILYFLLARVELSDNNVDKAKEYLSKAKESNPDNPDPYLTLAALHLAQKNPDGALQEYTALLERKPNYARAWLGKALVLQLLHRPDEADQSFQEALKTNSPEAYISYAESLMRSGEQDKALAVLEDGRGKLPFNAAIERLRAQALLSMKRYDDVLALCDDLEEHSRSAALGLRTRTYMLKGDSDKAVGSAKQIIEFFPDQSVGYLTLAEIYGSMGDKTNQLATLEEGRKHCEADSPILVALGNVYLASGEAKKALSYVDAAIKRDENNHVARTVRGNICTVLGKDKDAVESYNKALQLSQRYVPALNNLAMLYLKDPKTRLEALRLSYTAYMQQPGEAAVLDTFGYALAVNGRNDEAVQILEKALEADAENSEIEYHLGYAYKQSGKIDKALPLLEKVANCSNCSQAGEAKKLLAAIKSE</sequence>
<dbReference type="InterPro" id="IPR011990">
    <property type="entry name" value="TPR-like_helical_dom_sf"/>
</dbReference>
<keyword evidence="5" id="KW-1185">Reference proteome</keyword>
<reference evidence="4 5" key="1">
    <citation type="submission" date="2024-03" db="EMBL/GenBank/DDBJ databases">
        <title>Phenotype and Genome Characterization of a Sulfate-Reducing Bacterium Pseudodesulfovibrio sp. strain 5S69, isolated from Petroleum Reservoir in Tatarstan (Russia).</title>
        <authorList>
            <person name="Bidzhieva S.K."/>
            <person name="Kadnikov V."/>
            <person name="Tourova T.P."/>
            <person name="Samigullina S.R."/>
            <person name="Sokolova D.S."/>
            <person name="Poltaraus A.B."/>
            <person name="Avtukh A.N."/>
            <person name="Tereshina V.M."/>
            <person name="Mardanov A.V."/>
            <person name="Nazina T.N."/>
        </authorList>
    </citation>
    <scope>NUCLEOTIDE SEQUENCE [LARGE SCALE GENOMIC DNA]</scope>
    <source>
        <strain evidence="4 5">5S69</strain>
    </source>
</reference>
<gene>
    <name evidence="4" type="primary">prsT</name>
    <name evidence="4" type="ORF">V8V93_16230</name>
</gene>
<evidence type="ECO:0000256" key="1">
    <source>
        <dbReference type="ARBA" id="ARBA00022737"/>
    </source>
</evidence>
<keyword evidence="1" id="KW-0677">Repeat</keyword>
<dbReference type="SUPFAM" id="SSF48452">
    <property type="entry name" value="TPR-like"/>
    <property type="match status" value="4"/>
</dbReference>
<dbReference type="NCBIfam" id="TIGR02917">
    <property type="entry name" value="PEP_TPR_lipo"/>
    <property type="match status" value="1"/>
</dbReference>
<keyword evidence="2 3" id="KW-0802">TPR repeat</keyword>
<dbReference type="EMBL" id="CP146609">
    <property type="protein sequence ID" value="WWX21979.1"/>
    <property type="molecule type" value="Genomic_DNA"/>
</dbReference>
<dbReference type="InterPro" id="IPR003107">
    <property type="entry name" value="HAT"/>
</dbReference>
<evidence type="ECO:0000256" key="3">
    <source>
        <dbReference type="PROSITE-ProRule" id="PRU00339"/>
    </source>
</evidence>
<accession>A0ABZ2IX19</accession>
<name>A0ABZ2IX19_9BACT</name>
<dbReference type="Pfam" id="PF13432">
    <property type="entry name" value="TPR_16"/>
    <property type="match status" value="2"/>
</dbReference>
<proteinExistence type="predicted"/>
<feature type="repeat" description="TPR" evidence="3">
    <location>
        <begin position="126"/>
        <end position="159"/>
    </location>
</feature>
<feature type="repeat" description="TPR" evidence="3">
    <location>
        <begin position="262"/>
        <end position="295"/>
    </location>
</feature>
<organism evidence="4 5">
    <name type="scientific">Pseudodesulfovibrio methanolicus</name>
    <dbReference type="NCBI Taxonomy" id="3126690"/>
    <lineage>
        <taxon>Bacteria</taxon>
        <taxon>Pseudomonadati</taxon>
        <taxon>Thermodesulfobacteriota</taxon>
        <taxon>Desulfovibrionia</taxon>
        <taxon>Desulfovibrionales</taxon>
        <taxon>Desulfovibrionaceae</taxon>
    </lineage>
</organism>
<dbReference type="RefSeq" id="WP_338667655.1">
    <property type="nucleotide sequence ID" value="NZ_CP146609.1"/>
</dbReference>
<dbReference type="InterPro" id="IPR019734">
    <property type="entry name" value="TPR_rpt"/>
</dbReference>
<feature type="repeat" description="TPR" evidence="3">
    <location>
        <begin position="397"/>
        <end position="430"/>
    </location>
</feature>
<evidence type="ECO:0000313" key="5">
    <source>
        <dbReference type="Proteomes" id="UP001385389"/>
    </source>
</evidence>
<dbReference type="Proteomes" id="UP001385389">
    <property type="component" value="Chromosome"/>
</dbReference>
<dbReference type="PANTHER" id="PTHR45586:SF1">
    <property type="entry name" value="LIPOPOLYSACCHARIDE ASSEMBLY PROTEIN B"/>
    <property type="match status" value="1"/>
</dbReference>
<protein>
    <submittedName>
        <fullName evidence="4">XrtA/PEP-CTERM system TPR-repeat protein PrsT</fullName>
    </submittedName>
</protein>
<feature type="repeat" description="TPR" evidence="3">
    <location>
        <begin position="699"/>
        <end position="732"/>
    </location>
</feature>
<feature type="repeat" description="TPR" evidence="3">
    <location>
        <begin position="363"/>
        <end position="396"/>
    </location>
</feature>
<dbReference type="PROSITE" id="PS50005">
    <property type="entry name" value="TPR"/>
    <property type="match status" value="8"/>
</dbReference>
<dbReference type="PROSITE" id="PS51257">
    <property type="entry name" value="PROKAR_LIPOPROTEIN"/>
    <property type="match status" value="1"/>
</dbReference>
<dbReference type="InterPro" id="IPR051012">
    <property type="entry name" value="CellSynth/LPSAsmb/PSIAsmb"/>
</dbReference>
<dbReference type="InterPro" id="IPR014266">
    <property type="entry name" value="PEP-CTERM_TPR_PrsT"/>
</dbReference>
<feature type="repeat" description="TPR" evidence="3">
    <location>
        <begin position="24"/>
        <end position="57"/>
    </location>
</feature>